<evidence type="ECO:0000256" key="2">
    <source>
        <dbReference type="SAM" id="Phobius"/>
    </source>
</evidence>
<keyword evidence="2" id="KW-0472">Membrane</keyword>
<keyword evidence="4" id="KW-1185">Reference proteome</keyword>
<feature type="transmembrane region" description="Helical" evidence="2">
    <location>
        <begin position="95"/>
        <end position="121"/>
    </location>
</feature>
<feature type="region of interest" description="Disordered" evidence="1">
    <location>
        <begin position="64"/>
        <end position="83"/>
    </location>
</feature>
<dbReference type="EMBL" id="JAUTXT010000008">
    <property type="protein sequence ID" value="KAK3677075.1"/>
    <property type="molecule type" value="Genomic_DNA"/>
</dbReference>
<comment type="caution">
    <text evidence="3">The sequence shown here is derived from an EMBL/GenBank/DDBJ whole genome shotgun (WGS) entry which is preliminary data.</text>
</comment>
<reference evidence="3" key="1">
    <citation type="submission" date="2023-07" db="EMBL/GenBank/DDBJ databases">
        <title>Black Yeasts Isolated from many extreme environments.</title>
        <authorList>
            <person name="Coleine C."/>
            <person name="Stajich J.E."/>
            <person name="Selbmann L."/>
        </authorList>
    </citation>
    <scope>NUCLEOTIDE SEQUENCE</scope>
    <source>
        <strain evidence="3">CCFEE 5485</strain>
    </source>
</reference>
<protein>
    <submittedName>
        <fullName evidence="3">Uncharacterized protein</fullName>
    </submittedName>
</protein>
<dbReference type="Proteomes" id="UP001274830">
    <property type="component" value="Unassembled WGS sequence"/>
</dbReference>
<feature type="compositionally biased region" description="Low complexity" evidence="1">
    <location>
        <begin position="65"/>
        <end position="82"/>
    </location>
</feature>
<proteinExistence type="predicted"/>
<sequence>MVFVLWGPKSEGDCGSKVGRKKLPQPTNYPTHQADFKISGSTRMLTLTTTGPATTVTMFVRQADNSQSTSNTSSTPSSTSTPAVDPLAVVVGQSAYYRTCLVGVSLVLAFLVLGLMGYFLYPVYKRVRARKQIQETRQWPSAPTISAPQAVPRAPSRAASKADDGFEMASVSTKSSRPDAAWFSKKRAGGYGNQII</sequence>
<gene>
    <name evidence="3" type="ORF">LTR78_003280</name>
</gene>
<keyword evidence="2" id="KW-1133">Transmembrane helix</keyword>
<organism evidence="3 4">
    <name type="scientific">Recurvomyces mirabilis</name>
    <dbReference type="NCBI Taxonomy" id="574656"/>
    <lineage>
        <taxon>Eukaryota</taxon>
        <taxon>Fungi</taxon>
        <taxon>Dikarya</taxon>
        <taxon>Ascomycota</taxon>
        <taxon>Pezizomycotina</taxon>
        <taxon>Dothideomycetes</taxon>
        <taxon>Dothideomycetidae</taxon>
        <taxon>Mycosphaerellales</taxon>
        <taxon>Teratosphaeriaceae</taxon>
        <taxon>Recurvomyces</taxon>
    </lineage>
</organism>
<keyword evidence="2" id="KW-0812">Transmembrane</keyword>
<evidence type="ECO:0000313" key="3">
    <source>
        <dbReference type="EMBL" id="KAK3677075.1"/>
    </source>
</evidence>
<name>A0AAE1C3R8_9PEZI</name>
<evidence type="ECO:0000313" key="4">
    <source>
        <dbReference type="Proteomes" id="UP001274830"/>
    </source>
</evidence>
<accession>A0AAE1C3R8</accession>
<dbReference type="AlphaFoldDB" id="A0AAE1C3R8"/>
<evidence type="ECO:0000256" key="1">
    <source>
        <dbReference type="SAM" id="MobiDB-lite"/>
    </source>
</evidence>